<proteinExistence type="inferred from homology"/>
<keyword evidence="6" id="KW-0067">ATP-binding</keyword>
<evidence type="ECO:0000313" key="8">
    <source>
        <dbReference type="Proteomes" id="UP001501470"/>
    </source>
</evidence>
<comment type="subcellular location">
    <subcellularLocation>
        <location evidence="6">Cytoplasm</location>
    </subcellularLocation>
</comment>
<dbReference type="SUPFAM" id="SSF52540">
    <property type="entry name" value="P-loop containing nucleoside triphosphate hydrolases"/>
    <property type="match status" value="1"/>
</dbReference>
<dbReference type="PRINTS" id="PR00094">
    <property type="entry name" value="ADENYLTKNASE"/>
</dbReference>
<protein>
    <recommendedName>
        <fullName evidence="6">Adenylate kinase</fullName>
        <ecNumber evidence="6">2.7.4.3</ecNumber>
    </recommendedName>
</protein>
<gene>
    <name evidence="7" type="ORF">GCM10009827_004880</name>
</gene>
<comment type="catalytic activity">
    <reaction evidence="6">
        <text>AMP + ATP = 2 ADP</text>
        <dbReference type="Rhea" id="RHEA:12973"/>
        <dbReference type="ChEBI" id="CHEBI:30616"/>
        <dbReference type="ChEBI" id="CHEBI:456215"/>
        <dbReference type="ChEBI" id="CHEBI:456216"/>
        <dbReference type="EC" id="2.7.4.3"/>
    </reaction>
</comment>
<dbReference type="InterPro" id="IPR000850">
    <property type="entry name" value="Adenylat/UMP-CMP_kin"/>
</dbReference>
<dbReference type="GO" id="GO:0016301">
    <property type="term" value="F:kinase activity"/>
    <property type="evidence" value="ECO:0007669"/>
    <property type="project" value="UniProtKB-KW"/>
</dbReference>
<organism evidence="7 8">
    <name type="scientific">Dactylosporangium maewongense</name>
    <dbReference type="NCBI Taxonomy" id="634393"/>
    <lineage>
        <taxon>Bacteria</taxon>
        <taxon>Bacillati</taxon>
        <taxon>Actinomycetota</taxon>
        <taxon>Actinomycetes</taxon>
        <taxon>Micromonosporales</taxon>
        <taxon>Micromonosporaceae</taxon>
        <taxon>Dactylosporangium</taxon>
    </lineage>
</organism>
<dbReference type="InterPro" id="IPR027417">
    <property type="entry name" value="P-loop_NTPase"/>
</dbReference>
<comment type="subunit">
    <text evidence="6">Monomer.</text>
</comment>
<evidence type="ECO:0000256" key="1">
    <source>
        <dbReference type="ARBA" id="ARBA00022679"/>
    </source>
</evidence>
<dbReference type="EC" id="2.7.4.3" evidence="6"/>
<keyword evidence="1 5" id="KW-0808">Transferase</keyword>
<evidence type="ECO:0000256" key="2">
    <source>
        <dbReference type="ARBA" id="ARBA00022727"/>
    </source>
</evidence>
<name>A0ABN1ZJI1_9ACTN</name>
<reference evidence="7 8" key="1">
    <citation type="journal article" date="2019" name="Int. J. Syst. Evol. Microbiol.">
        <title>The Global Catalogue of Microorganisms (GCM) 10K type strain sequencing project: providing services to taxonomists for standard genome sequencing and annotation.</title>
        <authorList>
            <consortium name="The Broad Institute Genomics Platform"/>
            <consortium name="The Broad Institute Genome Sequencing Center for Infectious Disease"/>
            <person name="Wu L."/>
            <person name="Ma J."/>
        </authorList>
    </citation>
    <scope>NUCLEOTIDE SEQUENCE [LARGE SCALE GENOMIC DNA]</scope>
    <source>
        <strain evidence="7 8">JCM 15933</strain>
    </source>
</reference>
<dbReference type="CDD" id="cd01428">
    <property type="entry name" value="ADK"/>
    <property type="match status" value="1"/>
</dbReference>
<dbReference type="Pfam" id="PF00406">
    <property type="entry name" value="ADK"/>
    <property type="match status" value="1"/>
</dbReference>
<keyword evidence="3 6" id="KW-0547">Nucleotide-binding</keyword>
<evidence type="ECO:0000256" key="3">
    <source>
        <dbReference type="ARBA" id="ARBA00022741"/>
    </source>
</evidence>
<comment type="caution">
    <text evidence="7">The sequence shown here is derived from an EMBL/GenBank/DDBJ whole genome shotgun (WGS) entry which is preliminary data.</text>
</comment>
<dbReference type="PANTHER" id="PTHR23359">
    <property type="entry name" value="NUCLEOTIDE KINASE"/>
    <property type="match status" value="1"/>
</dbReference>
<sequence length="202" mass="22275">MRKVALVGGPGIDRSGPAQVLAEAYDLTFISAGDLLRGHVQHRTATGEQMDQYIRAGNLVPEELTATAIADALAGVDGGWVLSGYPTTVGQAECLTRRGHQPDAVIELVLTEDEYGFVMRRWMELDPQQAERQEEIMLRHSLYQERAEPLRAYYQARGMFQTTSGFGDYEDVAARLITIVSGACGRARRRLGSSARRLGCCR</sequence>
<keyword evidence="4 5" id="KW-0418">Kinase</keyword>
<keyword evidence="2" id="KW-0545">Nucleotide biosynthesis</keyword>
<dbReference type="RefSeq" id="WP_344498991.1">
    <property type="nucleotide sequence ID" value="NZ_BAAAQD010000001.1"/>
</dbReference>
<evidence type="ECO:0000256" key="6">
    <source>
        <dbReference type="RuleBase" id="RU003331"/>
    </source>
</evidence>
<dbReference type="Gene3D" id="3.40.50.300">
    <property type="entry name" value="P-loop containing nucleotide triphosphate hydrolases"/>
    <property type="match status" value="1"/>
</dbReference>
<dbReference type="Proteomes" id="UP001501470">
    <property type="component" value="Unassembled WGS sequence"/>
</dbReference>
<evidence type="ECO:0000256" key="4">
    <source>
        <dbReference type="ARBA" id="ARBA00022777"/>
    </source>
</evidence>
<keyword evidence="8" id="KW-1185">Reference proteome</keyword>
<dbReference type="EMBL" id="BAAAQD010000001">
    <property type="protein sequence ID" value="GAA1500101.1"/>
    <property type="molecule type" value="Genomic_DNA"/>
</dbReference>
<accession>A0ABN1ZJI1</accession>
<evidence type="ECO:0000313" key="7">
    <source>
        <dbReference type="EMBL" id="GAA1500101.1"/>
    </source>
</evidence>
<evidence type="ECO:0000256" key="5">
    <source>
        <dbReference type="RuleBase" id="RU003330"/>
    </source>
</evidence>
<comment type="similarity">
    <text evidence="5">Belongs to the adenylate kinase family.</text>
</comment>